<dbReference type="InterPro" id="IPR057326">
    <property type="entry name" value="KR_dom"/>
</dbReference>
<dbReference type="PANTHER" id="PTHR42760">
    <property type="entry name" value="SHORT-CHAIN DEHYDROGENASES/REDUCTASES FAMILY MEMBER"/>
    <property type="match status" value="1"/>
</dbReference>
<sequence>MDLNGRVAVITGASGGIGRVLANRYARSGAAVVLVARRSLELGETAKMVAACGGKSLQIVADVSAEEQCQNVIRQTVAHFGRVDVLVNNAAIPGMDEPISHATAANWNAVLATNLIAPMLLSREALRHMIPSGNGNIQFLSSAAARSVRPRKGHYAAAKLALSALCQTLALEAGEHGIRVNTIVVGAVAGELLDRYIAKVADQQQIELAEARRRISAANALGRLVEPKEVADVSVWLASDAAAAITGQDIVVTGGQRV</sequence>
<dbReference type="SMART" id="SM00822">
    <property type="entry name" value="PKS_KR"/>
    <property type="match status" value="1"/>
</dbReference>
<dbReference type="PRINTS" id="PR00080">
    <property type="entry name" value="SDRFAMILY"/>
</dbReference>
<comment type="similarity">
    <text evidence="1">Belongs to the short-chain dehydrogenases/reductases (SDR) family.</text>
</comment>
<dbReference type="PRINTS" id="PR00081">
    <property type="entry name" value="GDHRDH"/>
</dbReference>
<dbReference type="InterPro" id="IPR020904">
    <property type="entry name" value="Sc_DH/Rdtase_CS"/>
</dbReference>
<dbReference type="GO" id="GO:0016616">
    <property type="term" value="F:oxidoreductase activity, acting on the CH-OH group of donors, NAD or NADP as acceptor"/>
    <property type="evidence" value="ECO:0007669"/>
    <property type="project" value="TreeGrafter"/>
</dbReference>
<evidence type="ECO:0000256" key="1">
    <source>
        <dbReference type="ARBA" id="ARBA00006484"/>
    </source>
</evidence>
<accession>A0A7D6E860</accession>
<dbReference type="PANTHER" id="PTHR42760:SF40">
    <property type="entry name" value="3-OXOACYL-[ACYL-CARRIER-PROTEIN] REDUCTASE, CHLOROPLASTIC"/>
    <property type="match status" value="1"/>
</dbReference>
<dbReference type="GO" id="GO:0030497">
    <property type="term" value="P:fatty acid elongation"/>
    <property type="evidence" value="ECO:0007669"/>
    <property type="project" value="TreeGrafter"/>
</dbReference>
<dbReference type="PROSITE" id="PS00061">
    <property type="entry name" value="ADH_SHORT"/>
    <property type="match status" value="1"/>
</dbReference>
<dbReference type="RefSeq" id="WP_180917528.1">
    <property type="nucleotide sequence ID" value="NZ_CP059165.1"/>
</dbReference>
<proteinExistence type="inferred from homology"/>
<evidence type="ECO:0000259" key="3">
    <source>
        <dbReference type="SMART" id="SM00822"/>
    </source>
</evidence>
<organism evidence="4 5">
    <name type="scientific">Mycobacterium vicinigordonae</name>
    <dbReference type="NCBI Taxonomy" id="1719132"/>
    <lineage>
        <taxon>Bacteria</taxon>
        <taxon>Bacillati</taxon>
        <taxon>Actinomycetota</taxon>
        <taxon>Actinomycetes</taxon>
        <taxon>Mycobacteriales</taxon>
        <taxon>Mycobacteriaceae</taxon>
        <taxon>Mycobacterium</taxon>
    </lineage>
</organism>
<evidence type="ECO:0000256" key="2">
    <source>
        <dbReference type="ARBA" id="ARBA00023002"/>
    </source>
</evidence>
<dbReference type="Gene3D" id="3.40.50.720">
    <property type="entry name" value="NAD(P)-binding Rossmann-like Domain"/>
    <property type="match status" value="1"/>
</dbReference>
<dbReference type="KEGG" id="mgor:H0P51_08640"/>
<keyword evidence="2" id="KW-0560">Oxidoreductase</keyword>
<dbReference type="Proteomes" id="UP000510682">
    <property type="component" value="Chromosome"/>
</dbReference>
<gene>
    <name evidence="4" type="ORF">H0P51_08640</name>
</gene>
<dbReference type="CDD" id="cd05233">
    <property type="entry name" value="SDR_c"/>
    <property type="match status" value="1"/>
</dbReference>
<reference evidence="5" key="3">
    <citation type="submission" date="2023-07" db="EMBL/GenBank/DDBJ databases">
        <title>Description of Mycobacterium gordonae subsp. intergordonae subsp.nov. and Mycobacterium gordonae subsp. gordonae subsp. nov.</title>
        <authorList>
            <person name="Huang H."/>
        </authorList>
    </citation>
    <scope>NUCLEOTIDE SEQUENCE [LARGE SCALE GENOMIC DNA]</scope>
    <source>
        <strain evidence="5">24</strain>
    </source>
</reference>
<dbReference type="EMBL" id="CP059165">
    <property type="protein sequence ID" value="QLL08943.1"/>
    <property type="molecule type" value="Genomic_DNA"/>
</dbReference>
<reference evidence="4 5" key="2">
    <citation type="submission" date="2020-07" db="EMBL/GenBank/DDBJ databases">
        <authorList>
            <person name="Yu X."/>
        </authorList>
    </citation>
    <scope>NUCLEOTIDE SEQUENCE [LARGE SCALE GENOMIC DNA]</scope>
    <source>
        <strain evidence="5">24</strain>
    </source>
</reference>
<protein>
    <submittedName>
        <fullName evidence="4">SDR family oxidoreductase</fullName>
    </submittedName>
</protein>
<dbReference type="FunFam" id="3.40.50.720:FF:000084">
    <property type="entry name" value="Short-chain dehydrogenase reductase"/>
    <property type="match status" value="1"/>
</dbReference>
<keyword evidence="5" id="KW-1185">Reference proteome</keyword>
<dbReference type="InterPro" id="IPR002347">
    <property type="entry name" value="SDR_fam"/>
</dbReference>
<feature type="domain" description="Ketoreductase" evidence="3">
    <location>
        <begin position="6"/>
        <end position="191"/>
    </location>
</feature>
<dbReference type="SUPFAM" id="SSF51735">
    <property type="entry name" value="NAD(P)-binding Rossmann-fold domains"/>
    <property type="match status" value="1"/>
</dbReference>
<dbReference type="InterPro" id="IPR036291">
    <property type="entry name" value="NAD(P)-bd_dom_sf"/>
</dbReference>
<dbReference type="Pfam" id="PF13561">
    <property type="entry name" value="adh_short_C2"/>
    <property type="match status" value="1"/>
</dbReference>
<reference evidence="5" key="1">
    <citation type="submission" date="2020-07" db="EMBL/GenBank/DDBJ databases">
        <title>Description of Mycobacterium gordonae subsp. intergordonae subsp.nov. and Mycobacterium gordonae subsp. gordonae subsp. nov.</title>
        <authorList>
            <person name="Yu X."/>
        </authorList>
    </citation>
    <scope>NUCLEOTIDE SEQUENCE [LARGE SCALE GENOMIC DNA]</scope>
    <source>
        <strain evidence="5">24</strain>
    </source>
</reference>
<dbReference type="AlphaFoldDB" id="A0A7D6E860"/>
<evidence type="ECO:0000313" key="4">
    <source>
        <dbReference type="EMBL" id="QLL08943.1"/>
    </source>
</evidence>
<evidence type="ECO:0000313" key="5">
    <source>
        <dbReference type="Proteomes" id="UP000510682"/>
    </source>
</evidence>
<name>A0A7D6E860_9MYCO</name>